<evidence type="ECO:0000313" key="1">
    <source>
        <dbReference type="EMBL" id="RGZ49137.1"/>
    </source>
</evidence>
<protein>
    <submittedName>
        <fullName evidence="1">Uncharacterized protein</fullName>
    </submittedName>
</protein>
<gene>
    <name evidence="1" type="ORF">DW986_07235</name>
</gene>
<dbReference type="Proteomes" id="UP000285173">
    <property type="component" value="Unassembled WGS sequence"/>
</dbReference>
<accession>A0A3R6CYH7</accession>
<reference evidence="1 2" key="1">
    <citation type="submission" date="2018-08" db="EMBL/GenBank/DDBJ databases">
        <title>A genome reference for cultivated species of the human gut microbiota.</title>
        <authorList>
            <person name="Zou Y."/>
            <person name="Xue W."/>
            <person name="Luo G."/>
        </authorList>
    </citation>
    <scope>NUCLEOTIDE SEQUENCE [LARGE SCALE GENOMIC DNA]</scope>
    <source>
        <strain evidence="1 2">AM50-15</strain>
    </source>
</reference>
<evidence type="ECO:0000313" key="2">
    <source>
        <dbReference type="Proteomes" id="UP000285173"/>
    </source>
</evidence>
<dbReference type="AlphaFoldDB" id="A0A3R6CYH7"/>
<comment type="caution">
    <text evidence="1">The sequence shown here is derived from an EMBL/GenBank/DDBJ whole genome shotgun (WGS) entry which is preliminary data.</text>
</comment>
<organism evidence="1 2">
    <name type="scientific">Parabacteroides merdae</name>
    <dbReference type="NCBI Taxonomy" id="46503"/>
    <lineage>
        <taxon>Bacteria</taxon>
        <taxon>Pseudomonadati</taxon>
        <taxon>Bacteroidota</taxon>
        <taxon>Bacteroidia</taxon>
        <taxon>Bacteroidales</taxon>
        <taxon>Tannerellaceae</taxon>
        <taxon>Parabacteroides</taxon>
    </lineage>
</organism>
<sequence>MNHYNKPKHFFMAKTENWQKKDDVFKAYERAIKELGDVARRVPKNTIIEKAMSYPAPRYYITLEVAIRNISLMYRGIQPDMYNPMKIDMYDSIFRKFVAKGLKYPGYSYLETIINNEAPSFYIEKRQFVRIINDKLKRK</sequence>
<name>A0A3R6CYH7_9BACT</name>
<dbReference type="EMBL" id="QSEF01000008">
    <property type="protein sequence ID" value="RGZ49137.1"/>
    <property type="molecule type" value="Genomic_DNA"/>
</dbReference>
<proteinExistence type="predicted"/>